<keyword evidence="8" id="KW-0443">Lipid metabolism</keyword>
<dbReference type="Proteomes" id="UP000054549">
    <property type="component" value="Unassembled WGS sequence"/>
</dbReference>
<keyword evidence="6" id="KW-0256">Endoplasmic reticulum</keyword>
<evidence type="ECO:0000313" key="14">
    <source>
        <dbReference type="EMBL" id="KIL64404.1"/>
    </source>
</evidence>
<keyword evidence="7 12" id="KW-1133">Transmembrane helix</keyword>
<evidence type="ECO:0000256" key="10">
    <source>
        <dbReference type="ARBA" id="ARBA00023209"/>
    </source>
</evidence>
<name>A0A0C2TC51_AMAMK</name>
<gene>
    <name evidence="14" type="ORF">M378DRAFT_585208</name>
</gene>
<keyword evidence="3" id="KW-0489">Methyltransferase</keyword>
<dbReference type="EMBL" id="KN818249">
    <property type="protein sequence ID" value="KIL64404.1"/>
    <property type="molecule type" value="Genomic_DNA"/>
</dbReference>
<evidence type="ECO:0000256" key="6">
    <source>
        <dbReference type="ARBA" id="ARBA00022824"/>
    </source>
</evidence>
<keyword evidence="2" id="KW-0444">Lipid biosynthesis</keyword>
<evidence type="ECO:0000256" key="5">
    <source>
        <dbReference type="ARBA" id="ARBA00022692"/>
    </source>
</evidence>
<feature type="signal peptide" evidence="13">
    <location>
        <begin position="1"/>
        <end position="23"/>
    </location>
</feature>
<dbReference type="STRING" id="946122.A0A0C2TC51"/>
<dbReference type="InterPro" id="IPR007318">
    <property type="entry name" value="Phopholipid_MeTrfase"/>
</dbReference>
<proteinExistence type="predicted"/>
<keyword evidence="10" id="KW-0594">Phospholipid biosynthesis</keyword>
<evidence type="ECO:0000256" key="3">
    <source>
        <dbReference type="ARBA" id="ARBA00022603"/>
    </source>
</evidence>
<accession>A0A0C2TC51</accession>
<feature type="transmembrane region" description="Helical" evidence="12">
    <location>
        <begin position="148"/>
        <end position="167"/>
    </location>
</feature>
<keyword evidence="13" id="KW-0732">Signal</keyword>
<dbReference type="OrthoDB" id="422086at2759"/>
<protein>
    <submittedName>
        <fullName evidence="14">Uncharacterized protein</fullName>
    </submittedName>
</protein>
<dbReference type="Gene3D" id="1.20.120.1630">
    <property type="match status" value="1"/>
</dbReference>
<keyword evidence="5 12" id="KW-0812">Transmembrane</keyword>
<reference evidence="14 15" key="1">
    <citation type="submission" date="2014-04" db="EMBL/GenBank/DDBJ databases">
        <title>Evolutionary Origins and Diversification of the Mycorrhizal Mutualists.</title>
        <authorList>
            <consortium name="DOE Joint Genome Institute"/>
            <consortium name="Mycorrhizal Genomics Consortium"/>
            <person name="Kohler A."/>
            <person name="Kuo A."/>
            <person name="Nagy L.G."/>
            <person name="Floudas D."/>
            <person name="Copeland A."/>
            <person name="Barry K.W."/>
            <person name="Cichocki N."/>
            <person name="Veneault-Fourrey C."/>
            <person name="LaButti K."/>
            <person name="Lindquist E.A."/>
            <person name="Lipzen A."/>
            <person name="Lundell T."/>
            <person name="Morin E."/>
            <person name="Murat C."/>
            <person name="Riley R."/>
            <person name="Ohm R."/>
            <person name="Sun H."/>
            <person name="Tunlid A."/>
            <person name="Henrissat B."/>
            <person name="Grigoriev I.V."/>
            <person name="Hibbett D.S."/>
            <person name="Martin F."/>
        </authorList>
    </citation>
    <scope>NUCLEOTIDE SEQUENCE [LARGE SCALE GENOMIC DNA]</scope>
    <source>
        <strain evidence="14 15">Koide BX008</strain>
    </source>
</reference>
<feature type="chain" id="PRO_5002156026" evidence="13">
    <location>
        <begin position="24"/>
        <end position="228"/>
    </location>
</feature>
<evidence type="ECO:0000256" key="13">
    <source>
        <dbReference type="SAM" id="SignalP"/>
    </source>
</evidence>
<dbReference type="GO" id="GO:0012505">
    <property type="term" value="C:endomembrane system"/>
    <property type="evidence" value="ECO:0007669"/>
    <property type="project" value="UniProtKB-SubCell"/>
</dbReference>
<evidence type="ECO:0000313" key="15">
    <source>
        <dbReference type="Proteomes" id="UP000054549"/>
    </source>
</evidence>
<evidence type="ECO:0000256" key="4">
    <source>
        <dbReference type="ARBA" id="ARBA00022691"/>
    </source>
</evidence>
<evidence type="ECO:0000256" key="7">
    <source>
        <dbReference type="ARBA" id="ARBA00022989"/>
    </source>
</evidence>
<evidence type="ECO:0000256" key="1">
    <source>
        <dbReference type="ARBA" id="ARBA00004127"/>
    </source>
</evidence>
<sequence length="228" mass="25900">MQLPMRTMSSLAKLPILILVTACLHICYKQPNPPAAKEHQRAHMEEIGFKSVIMIHKLQRVLCWILGVLEAATIISNHSVLQGIGTPIVYITRTNIIGALLIMAGTYIRNSSFVALGPVFTFEVNILKGHKLVKHWPYSVIRHPSYTGLVMTFFGATLWFCTPGSFLHESTGWVWKIVEILLAFMYFPVCVLIACRIPGEDGLLRKQFGAEWEDWARKVPYKLIPYIY</sequence>
<keyword evidence="11" id="KW-1208">Phospholipid metabolism</keyword>
<evidence type="ECO:0000256" key="8">
    <source>
        <dbReference type="ARBA" id="ARBA00023098"/>
    </source>
</evidence>
<dbReference type="PANTHER" id="PTHR12714:SF9">
    <property type="entry name" value="PROTEIN-S-ISOPRENYLCYSTEINE O-METHYLTRANSFERASE"/>
    <property type="match status" value="1"/>
</dbReference>
<keyword evidence="15" id="KW-1185">Reference proteome</keyword>
<evidence type="ECO:0000256" key="12">
    <source>
        <dbReference type="SAM" id="Phobius"/>
    </source>
</evidence>
<dbReference type="HOGENOM" id="CLU_065200_6_0_1"/>
<dbReference type="GO" id="GO:0032259">
    <property type="term" value="P:methylation"/>
    <property type="evidence" value="ECO:0007669"/>
    <property type="project" value="UniProtKB-KW"/>
</dbReference>
<dbReference type="AlphaFoldDB" id="A0A0C2TC51"/>
<evidence type="ECO:0000256" key="11">
    <source>
        <dbReference type="ARBA" id="ARBA00023264"/>
    </source>
</evidence>
<dbReference type="GO" id="GO:0008168">
    <property type="term" value="F:methyltransferase activity"/>
    <property type="evidence" value="ECO:0007669"/>
    <property type="project" value="UniProtKB-KW"/>
</dbReference>
<keyword evidence="4" id="KW-0949">S-adenosyl-L-methionine</keyword>
<dbReference type="PANTHER" id="PTHR12714">
    <property type="entry name" value="PROTEIN-S ISOPRENYLCYSTEINE O-METHYLTRANSFERASE"/>
    <property type="match status" value="1"/>
</dbReference>
<dbReference type="InParanoid" id="A0A0C2TC51"/>
<comment type="subcellular location">
    <subcellularLocation>
        <location evidence="1">Endomembrane system</location>
        <topology evidence="1">Multi-pass membrane protein</topology>
    </subcellularLocation>
</comment>
<keyword evidence="9 12" id="KW-0472">Membrane</keyword>
<keyword evidence="3" id="KW-0808">Transferase</keyword>
<organism evidence="14 15">
    <name type="scientific">Amanita muscaria (strain Koide BX008)</name>
    <dbReference type="NCBI Taxonomy" id="946122"/>
    <lineage>
        <taxon>Eukaryota</taxon>
        <taxon>Fungi</taxon>
        <taxon>Dikarya</taxon>
        <taxon>Basidiomycota</taxon>
        <taxon>Agaricomycotina</taxon>
        <taxon>Agaricomycetes</taxon>
        <taxon>Agaricomycetidae</taxon>
        <taxon>Agaricales</taxon>
        <taxon>Pluteineae</taxon>
        <taxon>Amanitaceae</taxon>
        <taxon>Amanita</taxon>
    </lineage>
</organism>
<dbReference type="Pfam" id="PF04191">
    <property type="entry name" value="PEMT"/>
    <property type="match status" value="1"/>
</dbReference>
<evidence type="ECO:0000256" key="9">
    <source>
        <dbReference type="ARBA" id="ARBA00023136"/>
    </source>
</evidence>
<evidence type="ECO:0000256" key="2">
    <source>
        <dbReference type="ARBA" id="ARBA00022516"/>
    </source>
</evidence>
<dbReference type="GO" id="GO:0008654">
    <property type="term" value="P:phospholipid biosynthetic process"/>
    <property type="evidence" value="ECO:0007669"/>
    <property type="project" value="UniProtKB-KW"/>
</dbReference>
<feature type="transmembrane region" description="Helical" evidence="12">
    <location>
        <begin position="173"/>
        <end position="195"/>
    </location>
</feature>